<protein>
    <submittedName>
        <fullName evidence="1">Uncharacterized protein</fullName>
    </submittedName>
</protein>
<gene>
    <name evidence="1" type="ORF">PY04115</name>
</gene>
<keyword evidence="2" id="KW-1185">Reference proteome</keyword>
<reference evidence="1 2" key="1">
    <citation type="journal article" date="2002" name="Nature">
        <title>Genome sequence and comparative analysis of the model rodent malaria parasite Plasmodium yoelii yoelii.</title>
        <authorList>
            <person name="Carlton J.M."/>
            <person name="Angiuoli S.V."/>
            <person name="Suh B.B."/>
            <person name="Kooij T.W."/>
            <person name="Pertea M."/>
            <person name="Silva J.C."/>
            <person name="Ermolaeva M.D."/>
            <person name="Allen J.E."/>
            <person name="Selengut J.D."/>
            <person name="Koo H.L."/>
            <person name="Peterson J.D."/>
            <person name="Pop M."/>
            <person name="Kosack D.S."/>
            <person name="Shumway M.F."/>
            <person name="Bidwell S.L."/>
            <person name="Shallom S.J."/>
            <person name="van Aken S.E."/>
            <person name="Riedmuller S.B."/>
            <person name="Feldblyum T.V."/>
            <person name="Cho J.K."/>
            <person name="Quackenbush J."/>
            <person name="Sedegah M."/>
            <person name="Shoaibi A."/>
            <person name="Cummings L.M."/>
            <person name="Florens L."/>
            <person name="Yates J.R."/>
            <person name="Raine J.D."/>
            <person name="Sinden R.E."/>
            <person name="Harris M.A."/>
            <person name="Cunningham D.A."/>
            <person name="Preiser P.R."/>
            <person name="Bergman L.W."/>
            <person name="Vaidya A.B."/>
            <person name="van Lin L.H."/>
            <person name="Janse C.J."/>
            <person name="Waters A.P."/>
            <person name="Smith H.O."/>
            <person name="White O.R."/>
            <person name="Salzberg S.L."/>
            <person name="Venter J.C."/>
            <person name="Fraser C.M."/>
            <person name="Hoffman S.L."/>
            <person name="Gardner M.J."/>
            <person name="Carucci D.J."/>
        </authorList>
    </citation>
    <scope>NUCLEOTIDE SEQUENCE [LARGE SCALE GENOMIC DNA]</scope>
    <source>
        <strain evidence="1 2">17XNL</strain>
    </source>
</reference>
<dbReference type="InParanoid" id="Q7RH74"/>
<feature type="non-terminal residue" evidence="1">
    <location>
        <position position="1"/>
    </location>
</feature>
<dbReference type="EMBL" id="AABL01001232">
    <property type="protein sequence ID" value="EAA15933.1"/>
    <property type="molecule type" value="Genomic_DNA"/>
</dbReference>
<organism evidence="1 2">
    <name type="scientific">Plasmodium yoelii yoelii</name>
    <dbReference type="NCBI Taxonomy" id="73239"/>
    <lineage>
        <taxon>Eukaryota</taxon>
        <taxon>Sar</taxon>
        <taxon>Alveolata</taxon>
        <taxon>Apicomplexa</taxon>
        <taxon>Aconoidasida</taxon>
        <taxon>Haemosporida</taxon>
        <taxon>Plasmodiidae</taxon>
        <taxon>Plasmodium</taxon>
        <taxon>Plasmodium (Vinckeia)</taxon>
    </lineage>
</organism>
<evidence type="ECO:0000313" key="1">
    <source>
        <dbReference type="EMBL" id="EAA15933.1"/>
    </source>
</evidence>
<proteinExistence type="predicted"/>
<dbReference type="Proteomes" id="UP000008553">
    <property type="component" value="Unassembled WGS sequence"/>
</dbReference>
<evidence type="ECO:0000313" key="2">
    <source>
        <dbReference type="Proteomes" id="UP000008553"/>
    </source>
</evidence>
<name>Q7RH74_PLAYO</name>
<accession>Q7RH74</accession>
<comment type="caution">
    <text evidence="1">The sequence shown here is derived from an EMBL/GenBank/DDBJ whole genome shotgun (WGS) entry which is preliminary data.</text>
</comment>
<dbReference type="AlphaFoldDB" id="Q7RH74"/>
<sequence>AKTKKRNNKINEECEIDKQNQLHYKII</sequence>
<dbReference type="PaxDb" id="73239-Q7RH74"/>